<evidence type="ECO:0000313" key="2">
    <source>
        <dbReference type="EMBL" id="MCX7569967.1"/>
    </source>
</evidence>
<dbReference type="RefSeq" id="WP_267151215.1">
    <property type="nucleotide sequence ID" value="NZ_JAPMLT010000003.1"/>
</dbReference>
<reference evidence="2 3" key="1">
    <citation type="submission" date="2022-11" db="EMBL/GenBank/DDBJ databases">
        <title>Study of microbial diversity in lake waters.</title>
        <authorList>
            <person name="Zhang J."/>
        </authorList>
    </citation>
    <scope>NUCLEOTIDE SEQUENCE [LARGE SCALE GENOMIC DNA]</scope>
    <source>
        <strain evidence="2 3">DT12</strain>
    </source>
</reference>
<comment type="caution">
    <text evidence="2">The sequence shown here is derived from an EMBL/GenBank/DDBJ whole genome shotgun (WGS) entry which is preliminary data.</text>
</comment>
<dbReference type="InterPro" id="IPR016181">
    <property type="entry name" value="Acyl_CoA_acyltransferase"/>
</dbReference>
<gene>
    <name evidence="2" type="ORF">OS242_08315</name>
</gene>
<dbReference type="InterPro" id="IPR000182">
    <property type="entry name" value="GNAT_dom"/>
</dbReference>
<dbReference type="Proteomes" id="UP001208017">
    <property type="component" value="Unassembled WGS sequence"/>
</dbReference>
<dbReference type="PANTHER" id="PTHR43441">
    <property type="entry name" value="RIBOSOMAL-PROTEIN-SERINE ACETYLTRANSFERASE"/>
    <property type="match status" value="1"/>
</dbReference>
<evidence type="ECO:0000313" key="3">
    <source>
        <dbReference type="Proteomes" id="UP001208017"/>
    </source>
</evidence>
<feature type="domain" description="N-acetyltransferase" evidence="1">
    <location>
        <begin position="3"/>
        <end position="165"/>
    </location>
</feature>
<dbReference type="Gene3D" id="3.40.630.30">
    <property type="match status" value="1"/>
</dbReference>
<dbReference type="Pfam" id="PF13302">
    <property type="entry name" value="Acetyltransf_3"/>
    <property type="match status" value="1"/>
</dbReference>
<keyword evidence="3" id="KW-1185">Reference proteome</keyword>
<name>A0ABT3X1Z1_9BACL</name>
<sequence>MPFSYRPLRLDDAPLVWDIYSEPTVQQQAVLHVEEMQADSIEPMLRRWLTDGRQYHYLVTDESGIPLGLNQLFAVDRIARTAESGILLLPHARGRGAAAQIHEHQLFVARELLGLNRLTAQVAAYNTHSLHIMQKLGFQQDGVRRRALYRGDEFHDIFLFSKSVPA</sequence>
<organism evidence="2 3">
    <name type="scientific">Tumebacillus lacus</name>
    <dbReference type="NCBI Taxonomy" id="2995335"/>
    <lineage>
        <taxon>Bacteria</taxon>
        <taxon>Bacillati</taxon>
        <taxon>Bacillota</taxon>
        <taxon>Bacilli</taxon>
        <taxon>Bacillales</taxon>
        <taxon>Alicyclobacillaceae</taxon>
        <taxon>Tumebacillus</taxon>
    </lineage>
</organism>
<accession>A0ABT3X1Z1</accession>
<dbReference type="EMBL" id="JAPMLT010000003">
    <property type="protein sequence ID" value="MCX7569967.1"/>
    <property type="molecule type" value="Genomic_DNA"/>
</dbReference>
<proteinExistence type="predicted"/>
<evidence type="ECO:0000259" key="1">
    <source>
        <dbReference type="PROSITE" id="PS51186"/>
    </source>
</evidence>
<dbReference type="PANTHER" id="PTHR43441:SF10">
    <property type="entry name" value="ACETYLTRANSFERASE"/>
    <property type="match status" value="1"/>
</dbReference>
<dbReference type="PROSITE" id="PS51186">
    <property type="entry name" value="GNAT"/>
    <property type="match status" value="1"/>
</dbReference>
<protein>
    <submittedName>
        <fullName evidence="2">GNAT family N-acetyltransferase</fullName>
    </submittedName>
</protein>
<dbReference type="SUPFAM" id="SSF55729">
    <property type="entry name" value="Acyl-CoA N-acyltransferases (Nat)"/>
    <property type="match status" value="1"/>
</dbReference>
<dbReference type="InterPro" id="IPR051908">
    <property type="entry name" value="Ribosomal_N-acetyltransferase"/>
</dbReference>